<dbReference type="Proteomes" id="UP000092024">
    <property type="component" value="Unassembled WGS sequence"/>
</dbReference>
<protein>
    <submittedName>
        <fullName evidence="1">RNA polymerase subunit sigma-24</fullName>
    </submittedName>
</protein>
<dbReference type="GO" id="GO:0006352">
    <property type="term" value="P:DNA-templated transcription initiation"/>
    <property type="evidence" value="ECO:0007669"/>
    <property type="project" value="InterPro"/>
</dbReference>
<name>A0A1A5YQ83_9BACL</name>
<evidence type="ECO:0000313" key="1">
    <source>
        <dbReference type="EMBL" id="OBR67772.1"/>
    </source>
</evidence>
<accession>A0A1A5YQ83</accession>
<organism evidence="1 2">
    <name type="scientific">Paenibacillus oryzae</name>
    <dbReference type="NCBI Taxonomy" id="1844972"/>
    <lineage>
        <taxon>Bacteria</taxon>
        <taxon>Bacillati</taxon>
        <taxon>Bacillota</taxon>
        <taxon>Bacilli</taxon>
        <taxon>Bacillales</taxon>
        <taxon>Paenibacillaceae</taxon>
        <taxon>Paenibacillus</taxon>
    </lineage>
</organism>
<dbReference type="OrthoDB" id="2469829at2"/>
<dbReference type="InterPro" id="IPR013325">
    <property type="entry name" value="RNA_pol_sigma_r2"/>
</dbReference>
<gene>
    <name evidence="1" type="ORF">A7K91_08535</name>
</gene>
<proteinExistence type="predicted"/>
<dbReference type="STRING" id="1844972.A7K91_08535"/>
<dbReference type="EMBL" id="LYPA01000031">
    <property type="protein sequence ID" value="OBR67772.1"/>
    <property type="molecule type" value="Genomic_DNA"/>
</dbReference>
<reference evidence="1 2" key="1">
    <citation type="submission" date="2016-05" db="EMBL/GenBank/DDBJ databases">
        <title>Paenibacillus oryzae. sp. nov., isolated from the rice root.</title>
        <authorList>
            <person name="Zhang J."/>
            <person name="Zhang X."/>
        </authorList>
    </citation>
    <scope>NUCLEOTIDE SEQUENCE [LARGE SCALE GENOMIC DNA]</scope>
    <source>
        <strain evidence="1 2">1DrF-4</strain>
    </source>
</reference>
<dbReference type="SUPFAM" id="SSF88946">
    <property type="entry name" value="Sigma2 domain of RNA polymerase sigma factors"/>
    <property type="match status" value="1"/>
</dbReference>
<dbReference type="RefSeq" id="WP_068680126.1">
    <property type="nucleotide sequence ID" value="NZ_LYPA01000031.1"/>
</dbReference>
<dbReference type="Gene3D" id="1.10.1740.10">
    <property type="match status" value="1"/>
</dbReference>
<sequence length="177" mass="20379">MNNNVATVSNFSIETLAPIFNYVLRGVRYEDREEVKSEAVLRILTAIDQNKVKKDVFSFSHTVVQRTVYDYYRKNNRMITKRSTLVNYCDGADEDRGSTIDYFSYATEEPGYGLSDVRIDYLNHIDIFTPQQRKILNFMLFTEEGIAMKPTEISNHLGLDKSHASRAMGKLKQICQG</sequence>
<keyword evidence="2" id="KW-1185">Reference proteome</keyword>
<evidence type="ECO:0000313" key="2">
    <source>
        <dbReference type="Proteomes" id="UP000092024"/>
    </source>
</evidence>
<comment type="caution">
    <text evidence="1">The sequence shown here is derived from an EMBL/GenBank/DDBJ whole genome shotgun (WGS) entry which is preliminary data.</text>
</comment>
<dbReference type="AlphaFoldDB" id="A0A1A5YQ83"/>
<dbReference type="GO" id="GO:0003700">
    <property type="term" value="F:DNA-binding transcription factor activity"/>
    <property type="evidence" value="ECO:0007669"/>
    <property type="project" value="InterPro"/>
</dbReference>